<keyword evidence="11" id="KW-1185">Reference proteome</keyword>
<feature type="region of interest" description="Disordered" evidence="7">
    <location>
        <begin position="462"/>
        <end position="486"/>
    </location>
</feature>
<dbReference type="PRINTS" id="PR01607">
    <property type="entry name" value="APYRASEFAMLY"/>
</dbReference>
<dbReference type="GO" id="GO:0000166">
    <property type="term" value="F:nucleotide binding"/>
    <property type="evidence" value="ECO:0007669"/>
    <property type="project" value="UniProtKB-KW"/>
</dbReference>
<dbReference type="Proteomes" id="UP000268162">
    <property type="component" value="Unassembled WGS sequence"/>
</dbReference>
<evidence type="ECO:0000256" key="6">
    <source>
        <dbReference type="RuleBase" id="RU362119"/>
    </source>
</evidence>
<evidence type="ECO:0000313" key="11">
    <source>
        <dbReference type="Proteomes" id="UP000268162"/>
    </source>
</evidence>
<dbReference type="InterPro" id="IPR008334">
    <property type="entry name" value="5'-Nucleotdase_C"/>
</dbReference>
<dbReference type="STRING" id="215637.A0A4V1J464"/>
<dbReference type="FunFam" id="3.60.21.10:FF:000020">
    <property type="entry name" value="NT5E isoform 4"/>
    <property type="match status" value="1"/>
</dbReference>
<dbReference type="EMBL" id="ML003191">
    <property type="protein sequence ID" value="RKP34469.1"/>
    <property type="molecule type" value="Genomic_DNA"/>
</dbReference>
<dbReference type="Pfam" id="PF00149">
    <property type="entry name" value="Metallophos"/>
    <property type="match status" value="1"/>
</dbReference>
<dbReference type="InterPro" id="IPR004843">
    <property type="entry name" value="Calcineurin-like_PHP"/>
</dbReference>
<dbReference type="AlphaFoldDB" id="A0A4V1J464"/>
<keyword evidence="4 6" id="KW-0547">Nucleotide-binding</keyword>
<accession>A0A4V1J464</accession>
<dbReference type="GO" id="GO:0016788">
    <property type="term" value="F:hydrolase activity, acting on ester bonds"/>
    <property type="evidence" value="ECO:0007669"/>
    <property type="project" value="InterPro"/>
</dbReference>
<name>A0A4V1J464_9FUNG</name>
<sequence>MTGPIGSHIPYNSSPASAINSGSGSNLQLRVIFTNDIHGREDEFNRFGTDCVPDDYQNQTCYGGVARMKTVFDSLRSGFKNTLLFDAGDQFQGTMFYSHFKGNSTARFMNALGYDGMAIGNHEFDDGPSHLARFFAQLNFPVVCSNLDLTEAPDLDRWVKPYVLFPEYELAIVGFVTVTTQFISNPGRTVKFLDPAESVQKYIDLLRAKGYKRFIALSHNGYKQDQALAERTEGLAMIVGGHSHTYLSTDHPNDPDSKGPYPTKVLNQGGRYTYIVQAKKFGEYIGYIDMELTSDGDMAWLAGQPIHMTTAIPKDPYFSRQVSQWRESFDRIGGFSIGELEVDLPQEPCKVGECLLGNMVTDAMLEVGQFYKPQIALMNSDGMRSGMRKGNVTINRLINVLPNDSYLVHLNMTGKEIRDTLVGAVNEIHPVDQKPVTVFIQFAGLKMEFNFQAKTIKSISVRASPAPSSSSGSQSTNDPAANGDSQWVPLDDAATYSVISTDFITKGGDHLFDKPRPATNITKMYNMLYEYAKIRPQLRPQLDQRMVSV</sequence>
<evidence type="ECO:0000259" key="8">
    <source>
        <dbReference type="Pfam" id="PF00149"/>
    </source>
</evidence>
<keyword evidence="2" id="KW-0479">Metal-binding</keyword>
<dbReference type="Gene3D" id="3.90.780.10">
    <property type="entry name" value="5'-Nucleotidase, C-terminal domain"/>
    <property type="match status" value="1"/>
</dbReference>
<dbReference type="SUPFAM" id="SSF56300">
    <property type="entry name" value="Metallo-dependent phosphatases"/>
    <property type="match status" value="1"/>
</dbReference>
<reference evidence="11" key="1">
    <citation type="journal article" date="2018" name="Nat. Microbiol.">
        <title>Leveraging single-cell genomics to expand the fungal tree of life.</title>
        <authorList>
            <person name="Ahrendt S.R."/>
            <person name="Quandt C.A."/>
            <person name="Ciobanu D."/>
            <person name="Clum A."/>
            <person name="Salamov A."/>
            <person name="Andreopoulos B."/>
            <person name="Cheng J.F."/>
            <person name="Woyke T."/>
            <person name="Pelin A."/>
            <person name="Henrissat B."/>
            <person name="Reynolds N.K."/>
            <person name="Benny G.L."/>
            <person name="Smith M.E."/>
            <person name="James T.Y."/>
            <person name="Grigoriev I.V."/>
        </authorList>
    </citation>
    <scope>NUCLEOTIDE SEQUENCE [LARGE SCALE GENOMIC DNA]</scope>
    <source>
        <strain evidence="11">RSA 468</strain>
    </source>
</reference>
<feature type="domain" description="Calcineurin-like phosphoesterase" evidence="8">
    <location>
        <begin position="29"/>
        <end position="246"/>
    </location>
</feature>
<dbReference type="CDD" id="cd07409">
    <property type="entry name" value="MPP_CD73_N"/>
    <property type="match status" value="1"/>
</dbReference>
<dbReference type="InterPro" id="IPR029052">
    <property type="entry name" value="Metallo-depent_PP-like"/>
</dbReference>
<evidence type="ECO:0000256" key="2">
    <source>
        <dbReference type="ARBA" id="ARBA00022723"/>
    </source>
</evidence>
<dbReference type="PROSITE" id="PS00786">
    <property type="entry name" value="5_NUCLEOTIDASE_2"/>
    <property type="match status" value="1"/>
</dbReference>
<gene>
    <name evidence="10" type="ORF">BJ085DRAFT_13375</name>
</gene>
<organism evidence="10 11">
    <name type="scientific">Dimargaris cristalligena</name>
    <dbReference type="NCBI Taxonomy" id="215637"/>
    <lineage>
        <taxon>Eukaryota</taxon>
        <taxon>Fungi</taxon>
        <taxon>Fungi incertae sedis</taxon>
        <taxon>Zoopagomycota</taxon>
        <taxon>Kickxellomycotina</taxon>
        <taxon>Dimargaritomycetes</taxon>
        <taxon>Dimargaritales</taxon>
        <taxon>Dimargaritaceae</taxon>
        <taxon>Dimargaris</taxon>
    </lineage>
</organism>
<dbReference type="Gene3D" id="3.60.21.10">
    <property type="match status" value="1"/>
</dbReference>
<proteinExistence type="inferred from homology"/>
<evidence type="ECO:0000256" key="5">
    <source>
        <dbReference type="ARBA" id="ARBA00022801"/>
    </source>
</evidence>
<evidence type="ECO:0000259" key="9">
    <source>
        <dbReference type="Pfam" id="PF02872"/>
    </source>
</evidence>
<dbReference type="PANTHER" id="PTHR11575">
    <property type="entry name" value="5'-NUCLEOTIDASE-RELATED"/>
    <property type="match status" value="1"/>
</dbReference>
<dbReference type="InterPro" id="IPR006146">
    <property type="entry name" value="5'-Nucleotdase_CS"/>
</dbReference>
<evidence type="ECO:0000256" key="3">
    <source>
        <dbReference type="ARBA" id="ARBA00022729"/>
    </source>
</evidence>
<evidence type="ECO:0000256" key="4">
    <source>
        <dbReference type="ARBA" id="ARBA00022741"/>
    </source>
</evidence>
<evidence type="ECO:0000256" key="7">
    <source>
        <dbReference type="SAM" id="MobiDB-lite"/>
    </source>
</evidence>
<feature type="compositionally biased region" description="Polar residues" evidence="7">
    <location>
        <begin position="476"/>
        <end position="485"/>
    </location>
</feature>
<keyword evidence="3" id="KW-0732">Signal</keyword>
<dbReference type="Pfam" id="PF02872">
    <property type="entry name" value="5_nucleotid_C"/>
    <property type="match status" value="1"/>
</dbReference>
<feature type="domain" description="5'-Nucleotidase C-terminal" evidence="9">
    <location>
        <begin position="337"/>
        <end position="510"/>
    </location>
</feature>
<feature type="compositionally biased region" description="Low complexity" evidence="7">
    <location>
        <begin position="462"/>
        <end position="475"/>
    </location>
</feature>
<dbReference type="InterPro" id="IPR036907">
    <property type="entry name" value="5'-Nucleotdase_C_sf"/>
</dbReference>
<dbReference type="PANTHER" id="PTHR11575:SF24">
    <property type="entry name" value="5'-NUCLEOTIDASE"/>
    <property type="match status" value="1"/>
</dbReference>
<protein>
    <submittedName>
        <fullName evidence="10">Metallo-dependent phosphatase-like protein</fullName>
    </submittedName>
</protein>
<dbReference type="GO" id="GO:0009166">
    <property type="term" value="P:nucleotide catabolic process"/>
    <property type="evidence" value="ECO:0007669"/>
    <property type="project" value="InterPro"/>
</dbReference>
<keyword evidence="5 6" id="KW-0378">Hydrolase</keyword>
<dbReference type="GO" id="GO:0046872">
    <property type="term" value="F:metal ion binding"/>
    <property type="evidence" value="ECO:0007669"/>
    <property type="project" value="UniProtKB-KW"/>
</dbReference>
<evidence type="ECO:0000313" key="10">
    <source>
        <dbReference type="EMBL" id="RKP34469.1"/>
    </source>
</evidence>
<dbReference type="InterPro" id="IPR006179">
    <property type="entry name" value="5_nucleotidase/apyrase"/>
</dbReference>
<dbReference type="SUPFAM" id="SSF55816">
    <property type="entry name" value="5'-nucleotidase (syn. UDP-sugar hydrolase), C-terminal domain"/>
    <property type="match status" value="1"/>
</dbReference>
<evidence type="ECO:0000256" key="1">
    <source>
        <dbReference type="ARBA" id="ARBA00006654"/>
    </source>
</evidence>
<comment type="similarity">
    <text evidence="1 6">Belongs to the 5'-nucleotidase family.</text>
</comment>